<dbReference type="AlphaFoldDB" id="A0AAU9T5B1"/>
<reference evidence="1 2" key="1">
    <citation type="submission" date="2022-03" db="EMBL/GenBank/DDBJ databases">
        <authorList>
            <person name="Nunn A."/>
            <person name="Chopra R."/>
            <person name="Nunn A."/>
            <person name="Contreras Garrido A."/>
        </authorList>
    </citation>
    <scope>NUCLEOTIDE SEQUENCE [LARGE SCALE GENOMIC DNA]</scope>
</reference>
<name>A0AAU9T5B1_THLAR</name>
<dbReference type="Proteomes" id="UP000836841">
    <property type="component" value="Chromosome 7"/>
</dbReference>
<keyword evidence="2" id="KW-1185">Reference proteome</keyword>
<accession>A0AAU9T5B1</accession>
<organism evidence="1 2">
    <name type="scientific">Thlaspi arvense</name>
    <name type="common">Field penny-cress</name>
    <dbReference type="NCBI Taxonomy" id="13288"/>
    <lineage>
        <taxon>Eukaryota</taxon>
        <taxon>Viridiplantae</taxon>
        <taxon>Streptophyta</taxon>
        <taxon>Embryophyta</taxon>
        <taxon>Tracheophyta</taxon>
        <taxon>Spermatophyta</taxon>
        <taxon>Magnoliopsida</taxon>
        <taxon>eudicotyledons</taxon>
        <taxon>Gunneridae</taxon>
        <taxon>Pentapetalae</taxon>
        <taxon>rosids</taxon>
        <taxon>malvids</taxon>
        <taxon>Brassicales</taxon>
        <taxon>Brassicaceae</taxon>
        <taxon>Thlaspideae</taxon>
        <taxon>Thlaspi</taxon>
    </lineage>
</organism>
<gene>
    <name evidence="1" type="ORF">TAV2_LOCUS25589</name>
</gene>
<protein>
    <submittedName>
        <fullName evidence="1">Uncharacterized protein</fullName>
    </submittedName>
</protein>
<sequence length="97" mass="11051">MSLEIKDQRKREAQTKIHSAIHSSKKKMILVFDFALTCSRPAGSYGAVRERREGDTIAWMLSISGLNWFSEVKYCIEKSGCLRECRISIILKIGDNV</sequence>
<dbReference type="EMBL" id="OU466863">
    <property type="protein sequence ID" value="CAH2079430.1"/>
    <property type="molecule type" value="Genomic_DNA"/>
</dbReference>
<evidence type="ECO:0000313" key="2">
    <source>
        <dbReference type="Proteomes" id="UP000836841"/>
    </source>
</evidence>
<proteinExistence type="predicted"/>
<evidence type="ECO:0000313" key="1">
    <source>
        <dbReference type="EMBL" id="CAH2079430.1"/>
    </source>
</evidence>